<feature type="domain" description="Glycosyltransferase 2-like" evidence="1">
    <location>
        <begin position="19"/>
        <end position="115"/>
    </location>
</feature>
<reference evidence="2 3" key="1">
    <citation type="journal article" date="2016" name="Nat. Commun.">
        <title>Thousands of microbial genomes shed light on interconnected biogeochemical processes in an aquifer system.</title>
        <authorList>
            <person name="Anantharaman K."/>
            <person name="Brown C.T."/>
            <person name="Hug L.A."/>
            <person name="Sharon I."/>
            <person name="Castelle C.J."/>
            <person name="Probst A.J."/>
            <person name="Thomas B.C."/>
            <person name="Singh A."/>
            <person name="Wilkins M.J."/>
            <person name="Karaoz U."/>
            <person name="Brodie E.L."/>
            <person name="Williams K.H."/>
            <person name="Hubbard S.S."/>
            <person name="Banfield J.F."/>
        </authorList>
    </citation>
    <scope>NUCLEOTIDE SEQUENCE [LARGE SCALE GENOMIC DNA]</scope>
</reference>
<dbReference type="EMBL" id="MFGW01000232">
    <property type="protein sequence ID" value="OGF58824.1"/>
    <property type="molecule type" value="Genomic_DNA"/>
</dbReference>
<organism evidence="2 3">
    <name type="scientific">Candidatus Fischerbacteria bacterium RBG_13_37_8</name>
    <dbReference type="NCBI Taxonomy" id="1817863"/>
    <lineage>
        <taxon>Bacteria</taxon>
        <taxon>Candidatus Fischeribacteriota</taxon>
    </lineage>
</organism>
<dbReference type="SUPFAM" id="SSF53448">
    <property type="entry name" value="Nucleotide-diphospho-sugar transferases"/>
    <property type="match status" value="1"/>
</dbReference>
<dbReference type="Proteomes" id="UP000178943">
    <property type="component" value="Unassembled WGS sequence"/>
</dbReference>
<dbReference type="CDD" id="cd00761">
    <property type="entry name" value="Glyco_tranf_GTA_type"/>
    <property type="match status" value="1"/>
</dbReference>
<dbReference type="Gene3D" id="3.90.550.10">
    <property type="entry name" value="Spore Coat Polysaccharide Biosynthesis Protein SpsA, Chain A"/>
    <property type="match status" value="1"/>
</dbReference>
<evidence type="ECO:0000313" key="2">
    <source>
        <dbReference type="EMBL" id="OGF58824.1"/>
    </source>
</evidence>
<protein>
    <recommendedName>
        <fullName evidence="1">Glycosyltransferase 2-like domain-containing protein</fullName>
    </recommendedName>
</protein>
<accession>A0A1F5V5Y0</accession>
<dbReference type="InterPro" id="IPR001173">
    <property type="entry name" value="Glyco_trans_2-like"/>
</dbReference>
<dbReference type="STRING" id="1817863.A2Y62_10085"/>
<name>A0A1F5V5Y0_9BACT</name>
<dbReference type="Pfam" id="PF00535">
    <property type="entry name" value="Glycos_transf_2"/>
    <property type="match status" value="1"/>
</dbReference>
<gene>
    <name evidence="2" type="ORF">A2Y62_10085</name>
</gene>
<feature type="non-terminal residue" evidence="2">
    <location>
        <position position="292"/>
    </location>
</feature>
<proteinExistence type="predicted"/>
<comment type="caution">
    <text evidence="2">The sequence shown here is derived from an EMBL/GenBank/DDBJ whole genome shotgun (WGS) entry which is preliminary data.</text>
</comment>
<sequence length="292" mass="34356">MILSGFTFARNAIIYDYPLKECIETLLALCDEVIIAVGDSEDETMTVVSSYANDKLRIISTRWDSSLGYKVLSEQTNLGLQQCKGKWGIYLQCDELIHEKYFKAVREAVEEADKNEAIEGLLFNYKHFYGSYRLYSCGRKYYRNEIRAIRLGIGVESYNDAKGFRRNGRKLIVKPVSAEVYHYGWARNPETMQQKTRDFHKLWHGTDEIAKVVSQQPGIYDLFCNYYLEEFADEHPVVMKGRVEQSIWSEKNYALFKESKCYADRWYKIRRLAAFLESKTWWIGYNKPYRLL</sequence>
<evidence type="ECO:0000313" key="3">
    <source>
        <dbReference type="Proteomes" id="UP000178943"/>
    </source>
</evidence>
<dbReference type="AlphaFoldDB" id="A0A1F5V5Y0"/>
<dbReference type="InterPro" id="IPR029044">
    <property type="entry name" value="Nucleotide-diphossugar_trans"/>
</dbReference>
<evidence type="ECO:0000259" key="1">
    <source>
        <dbReference type="Pfam" id="PF00535"/>
    </source>
</evidence>